<reference evidence="8 9" key="1">
    <citation type="submission" date="2017-03" db="EMBL/GenBank/DDBJ databases">
        <title>Foreign affairs: Plasmid Transfer between Roseobacters and Rhizobia.</title>
        <authorList>
            <person name="Bartling P."/>
            <person name="Bunk B."/>
            <person name="Overmann J."/>
            <person name="Brinkmann H."/>
            <person name="Petersen J."/>
        </authorList>
    </citation>
    <scope>NUCLEOTIDE SEQUENCE [LARGE SCALE GENOMIC DNA]</scope>
    <source>
        <strain evidence="8 9">MACL11</strain>
    </source>
</reference>
<evidence type="ECO:0000313" key="9">
    <source>
        <dbReference type="Proteomes" id="UP000191135"/>
    </source>
</evidence>
<dbReference type="PROSITE" id="PS00211">
    <property type="entry name" value="ABC_TRANSPORTER_1"/>
    <property type="match status" value="1"/>
</dbReference>
<evidence type="ECO:0000313" key="8">
    <source>
        <dbReference type="EMBL" id="AQZ49818.1"/>
    </source>
</evidence>
<keyword evidence="4 8" id="KW-0067">ATP-binding</keyword>
<dbReference type="PANTHER" id="PTHR42734">
    <property type="entry name" value="METAL TRANSPORT SYSTEM ATP-BINDING PROTEIN TM_0124-RELATED"/>
    <property type="match status" value="1"/>
</dbReference>
<dbReference type="InterPro" id="IPR003593">
    <property type="entry name" value="AAA+_ATPase"/>
</dbReference>
<dbReference type="GO" id="GO:0006829">
    <property type="term" value="P:zinc ion transport"/>
    <property type="evidence" value="ECO:0007669"/>
    <property type="project" value="UniProtKB-KW"/>
</dbReference>
<dbReference type="InterPro" id="IPR050153">
    <property type="entry name" value="Metal_Ion_Import_ABC"/>
</dbReference>
<keyword evidence="6" id="KW-0406">Ion transport</keyword>
<feature type="domain" description="ABC transporter" evidence="7">
    <location>
        <begin position="2"/>
        <end position="225"/>
    </location>
</feature>
<dbReference type="InterPro" id="IPR017871">
    <property type="entry name" value="ABC_transporter-like_CS"/>
</dbReference>
<evidence type="ECO:0000259" key="7">
    <source>
        <dbReference type="PROSITE" id="PS50893"/>
    </source>
</evidence>
<dbReference type="RefSeq" id="WP_018064569.1">
    <property type="nucleotide sequence ID" value="NZ_AQWH01000008.1"/>
</dbReference>
<dbReference type="PROSITE" id="PS50893">
    <property type="entry name" value="ABC_TRANSPORTER_2"/>
    <property type="match status" value="1"/>
</dbReference>
<dbReference type="KEGG" id="mmed:Mame_00435"/>
<dbReference type="Proteomes" id="UP000191135">
    <property type="component" value="Chromosome"/>
</dbReference>
<dbReference type="InterPro" id="IPR003439">
    <property type="entry name" value="ABC_transporter-like_ATP-bd"/>
</dbReference>
<dbReference type="AlphaFoldDB" id="A0A1U9YWK0"/>
<comment type="similarity">
    <text evidence="1">Belongs to the ABC transporter superfamily.</text>
</comment>
<evidence type="ECO:0000256" key="2">
    <source>
        <dbReference type="ARBA" id="ARBA00022448"/>
    </source>
</evidence>
<proteinExistence type="inferred from homology"/>
<dbReference type="SUPFAM" id="SSF52540">
    <property type="entry name" value="P-loop containing nucleoside triphosphate hydrolases"/>
    <property type="match status" value="1"/>
</dbReference>
<name>A0A1U9YWK0_9HYPH</name>
<protein>
    <submittedName>
        <fullName evidence="8">Putative ABC transporter ATP-binding protein</fullName>
    </submittedName>
</protein>
<dbReference type="InterPro" id="IPR027417">
    <property type="entry name" value="P-loop_NTPase"/>
</dbReference>
<dbReference type="Pfam" id="PF00005">
    <property type="entry name" value="ABC_tran"/>
    <property type="match status" value="1"/>
</dbReference>
<dbReference type="OrthoDB" id="9805601at2"/>
<dbReference type="GO" id="GO:0005524">
    <property type="term" value="F:ATP binding"/>
    <property type="evidence" value="ECO:0007669"/>
    <property type="project" value="UniProtKB-KW"/>
</dbReference>
<dbReference type="Gene3D" id="3.40.50.300">
    <property type="entry name" value="P-loop containing nucleotide triphosphate hydrolases"/>
    <property type="match status" value="1"/>
</dbReference>
<evidence type="ECO:0000256" key="5">
    <source>
        <dbReference type="ARBA" id="ARBA00022906"/>
    </source>
</evidence>
<evidence type="ECO:0000256" key="6">
    <source>
        <dbReference type="ARBA" id="ARBA00023065"/>
    </source>
</evidence>
<gene>
    <name evidence="8" type="ORF">Mame_00435</name>
</gene>
<accession>A0A1U9YWK0</accession>
<keyword evidence="9" id="KW-1185">Reference proteome</keyword>
<keyword evidence="3" id="KW-0547">Nucleotide-binding</keyword>
<keyword evidence="2" id="KW-0813">Transport</keyword>
<dbReference type="SMART" id="SM00382">
    <property type="entry name" value="AAA"/>
    <property type="match status" value="1"/>
</dbReference>
<dbReference type="EMBL" id="CP020330">
    <property type="protein sequence ID" value="AQZ49818.1"/>
    <property type="molecule type" value="Genomic_DNA"/>
</dbReference>
<dbReference type="STRING" id="1122214.Mame_00435"/>
<organism evidence="8 9">
    <name type="scientific">Martelella mediterranea DSM 17316</name>
    <dbReference type="NCBI Taxonomy" id="1122214"/>
    <lineage>
        <taxon>Bacteria</taxon>
        <taxon>Pseudomonadati</taxon>
        <taxon>Pseudomonadota</taxon>
        <taxon>Alphaproteobacteria</taxon>
        <taxon>Hyphomicrobiales</taxon>
        <taxon>Aurantimonadaceae</taxon>
        <taxon>Martelella</taxon>
    </lineage>
</organism>
<evidence type="ECO:0000256" key="1">
    <source>
        <dbReference type="ARBA" id="ARBA00005417"/>
    </source>
</evidence>
<dbReference type="GO" id="GO:0016887">
    <property type="term" value="F:ATP hydrolysis activity"/>
    <property type="evidence" value="ECO:0007669"/>
    <property type="project" value="InterPro"/>
</dbReference>
<keyword evidence="5" id="KW-0864">Zinc transport</keyword>
<dbReference type="PANTHER" id="PTHR42734:SF6">
    <property type="entry name" value="MOLYBDATE IMPORT ATP-BINDING PROTEIN MOLC"/>
    <property type="match status" value="1"/>
</dbReference>
<dbReference type="eggNOG" id="COG1120">
    <property type="taxonomic scope" value="Bacteria"/>
</dbReference>
<evidence type="ECO:0000256" key="4">
    <source>
        <dbReference type="ARBA" id="ARBA00022840"/>
    </source>
</evidence>
<sequence>MIEARDLTVERGGRTILEGYNLRLDKGRTLAILGANGVGKTTLISVLTGLIQPRSGRLMVHGQVGFVPQLFEVSFAYSALDIALMGRARHLGLFGAPGRRDYEIVRHFLSMLGIEALETQAFNALSGGQRQLVMIAQALASECDLLVLDEPCAALDYKNQDKVLELLHRLQVERGMTIVFSTHMPQHAVEIATDVLLMTSGSRYVCGPTEQALDANNLSELYDLPIARADFSGTKKHTYAPLFRHRGEKTDA</sequence>
<evidence type="ECO:0000256" key="3">
    <source>
        <dbReference type="ARBA" id="ARBA00022741"/>
    </source>
</evidence>
<keyword evidence="5" id="KW-0862">Zinc</keyword>